<gene>
    <name evidence="1" type="ORF">DM48_318</name>
</gene>
<reference evidence="1 2" key="1">
    <citation type="submission" date="2014-04" db="EMBL/GenBank/DDBJ databases">
        <authorList>
            <person name="Bishop-Lilly K.A."/>
            <person name="Broomall S.M."/>
            <person name="Chain P.S."/>
            <person name="Chertkov O."/>
            <person name="Coyne S.R."/>
            <person name="Daligault H.E."/>
            <person name="Davenport K.W."/>
            <person name="Erkkila T."/>
            <person name="Frey K.G."/>
            <person name="Gibbons H.S."/>
            <person name="Gu W."/>
            <person name="Jaissle J."/>
            <person name="Johnson S.L."/>
            <person name="Koroleva G.I."/>
            <person name="Ladner J.T."/>
            <person name="Lo C.-C."/>
            <person name="Minogue T.D."/>
            <person name="Munk C."/>
            <person name="Palacios G.F."/>
            <person name="Redden C.L."/>
            <person name="Rosenzweig C.N."/>
            <person name="Scholz M.B."/>
            <person name="Teshima H."/>
            <person name="Xu Y."/>
        </authorList>
    </citation>
    <scope>NUCLEOTIDE SEQUENCE [LARGE SCALE GENOMIC DNA]</scope>
    <source>
        <strain evidence="2">gladioli</strain>
    </source>
</reference>
<dbReference type="EMBL" id="JPGG01000016">
    <property type="protein sequence ID" value="KGC13694.1"/>
    <property type="molecule type" value="Genomic_DNA"/>
</dbReference>
<evidence type="ECO:0000313" key="2">
    <source>
        <dbReference type="Proteomes" id="UP000029590"/>
    </source>
</evidence>
<dbReference type="RefSeq" id="WP_036054336.1">
    <property type="nucleotide sequence ID" value="NZ_KN150850.1"/>
</dbReference>
<accession>A0AAW3EYK3</accession>
<name>A0AAW3EYK3_BURGA</name>
<dbReference type="Proteomes" id="UP000029590">
    <property type="component" value="Unassembled WGS sequence"/>
</dbReference>
<sequence>MSDKLSDERREHLEFIERCDPAFLIMQLRNDTAFNADALESVFQLAKERARELLAASPAPTITMPPLNDAMRAVLTNENCIYGTPDELYAALVKAAPAISESEWQPIETAPASGKYLVKGGYLKVPGTNHWHWPKAAVRIQRVNHYFYVEDAVYNHPNGSGVSTLIYEPKHWKPLPCDEAIDAARKGEKS</sequence>
<organism evidence="1 2">
    <name type="scientific">Burkholderia gladioli</name>
    <name type="common">Pseudomonas marginata</name>
    <name type="synonym">Phytomonas marginata</name>
    <dbReference type="NCBI Taxonomy" id="28095"/>
    <lineage>
        <taxon>Bacteria</taxon>
        <taxon>Pseudomonadati</taxon>
        <taxon>Pseudomonadota</taxon>
        <taxon>Betaproteobacteria</taxon>
        <taxon>Burkholderiales</taxon>
        <taxon>Burkholderiaceae</taxon>
        <taxon>Burkholderia</taxon>
    </lineage>
</organism>
<comment type="caution">
    <text evidence="1">The sequence shown here is derived from an EMBL/GenBank/DDBJ whole genome shotgun (WGS) entry which is preliminary data.</text>
</comment>
<protein>
    <recommendedName>
        <fullName evidence="3">DUF551 domain-containing protein</fullName>
    </recommendedName>
</protein>
<evidence type="ECO:0000313" key="1">
    <source>
        <dbReference type="EMBL" id="KGC13694.1"/>
    </source>
</evidence>
<evidence type="ECO:0008006" key="3">
    <source>
        <dbReference type="Google" id="ProtNLM"/>
    </source>
</evidence>
<dbReference type="AlphaFoldDB" id="A0AAW3EYK3"/>
<proteinExistence type="predicted"/>